<feature type="region of interest" description="Disordered" evidence="5">
    <location>
        <begin position="113"/>
        <end position="187"/>
    </location>
</feature>
<feature type="compositionally biased region" description="Basic residues" evidence="5">
    <location>
        <begin position="318"/>
        <end position="328"/>
    </location>
</feature>
<keyword evidence="2 4" id="KW-0040">ANK repeat</keyword>
<proteinExistence type="inferred from homology"/>
<gene>
    <name evidence="6" type="ORF">Fcan01_07392</name>
</gene>
<dbReference type="EMBL" id="LNIX01000003">
    <property type="protein sequence ID" value="OXA58538.1"/>
    <property type="molecule type" value="Genomic_DNA"/>
</dbReference>
<feature type="compositionally biased region" description="Basic and acidic residues" evidence="5">
    <location>
        <begin position="329"/>
        <end position="343"/>
    </location>
</feature>
<name>A0A226EMW9_FOLCA</name>
<feature type="repeat" description="ANK" evidence="4">
    <location>
        <begin position="9"/>
        <end position="42"/>
    </location>
</feature>
<feature type="compositionally biased region" description="Low complexity" evidence="5">
    <location>
        <begin position="173"/>
        <end position="182"/>
    </location>
</feature>
<evidence type="ECO:0000256" key="4">
    <source>
        <dbReference type="PROSITE-ProRule" id="PRU00023"/>
    </source>
</evidence>
<evidence type="ECO:0000313" key="7">
    <source>
        <dbReference type="Proteomes" id="UP000198287"/>
    </source>
</evidence>
<dbReference type="STRING" id="158441.A0A226EMW9"/>
<dbReference type="OrthoDB" id="60433at2759"/>
<sequence>MLRLIAILKGYTPLHLAAQFGRQDCYDVLIKTYNADANNRDHSGKKPMQYLVRQDASLSMDTFKSEYFGKATAATALPPRSRRHHSTAANFSYYNTARLPSDMHVTLPTCNSNIKLPDRTMPPPNNTSISKMLRTNKKPHDRSRNLTGPVQLLSFSSFRKKPNSMEISKQKEPSQQQQPQSRQELKPTKARFDIFDLQKPKHGSLQNLRHAGSSLSLQSGSSESFGAAGIRSSIRRELKEKRRHTEQRERDSSFLRIGSLNVKVKSTTRDAFGYFLGKSTSSSSMDRVQKTWGSDPETEERDKDKQMMPPPPPSGLLLRHKPSKRRQKRAIDSDIIKESKSDSDSDSAFGFGQEWMSPVRD</sequence>
<dbReference type="AlphaFoldDB" id="A0A226EMW9"/>
<feature type="region of interest" description="Disordered" evidence="5">
    <location>
        <begin position="275"/>
        <end position="361"/>
    </location>
</feature>
<dbReference type="Proteomes" id="UP000198287">
    <property type="component" value="Unassembled WGS sequence"/>
</dbReference>
<evidence type="ECO:0000256" key="1">
    <source>
        <dbReference type="ARBA" id="ARBA00022737"/>
    </source>
</evidence>
<organism evidence="6 7">
    <name type="scientific">Folsomia candida</name>
    <name type="common">Springtail</name>
    <dbReference type="NCBI Taxonomy" id="158441"/>
    <lineage>
        <taxon>Eukaryota</taxon>
        <taxon>Metazoa</taxon>
        <taxon>Ecdysozoa</taxon>
        <taxon>Arthropoda</taxon>
        <taxon>Hexapoda</taxon>
        <taxon>Collembola</taxon>
        <taxon>Entomobryomorpha</taxon>
        <taxon>Isotomoidea</taxon>
        <taxon>Isotomidae</taxon>
        <taxon>Proisotominae</taxon>
        <taxon>Folsomia</taxon>
    </lineage>
</organism>
<dbReference type="PROSITE" id="PS50297">
    <property type="entry name" value="ANK_REP_REGION"/>
    <property type="match status" value="1"/>
</dbReference>
<evidence type="ECO:0000256" key="3">
    <source>
        <dbReference type="ARBA" id="ARBA00038122"/>
    </source>
</evidence>
<dbReference type="Gene3D" id="1.25.40.20">
    <property type="entry name" value="Ankyrin repeat-containing domain"/>
    <property type="match status" value="1"/>
</dbReference>
<dbReference type="PANTHER" id="PTHR14491">
    <property type="entry name" value="SOSONDOWAH, ISOFORM G"/>
    <property type="match status" value="1"/>
</dbReference>
<dbReference type="Pfam" id="PF00023">
    <property type="entry name" value="Ank"/>
    <property type="match status" value="1"/>
</dbReference>
<evidence type="ECO:0000313" key="6">
    <source>
        <dbReference type="EMBL" id="OXA58538.1"/>
    </source>
</evidence>
<evidence type="ECO:0000256" key="5">
    <source>
        <dbReference type="SAM" id="MobiDB-lite"/>
    </source>
</evidence>
<keyword evidence="1" id="KW-0677">Repeat</keyword>
<dbReference type="PANTHER" id="PTHR14491:SF7">
    <property type="entry name" value="SOSONDOWAH, ISOFORM G"/>
    <property type="match status" value="1"/>
</dbReference>
<protein>
    <submittedName>
        <fullName evidence="6">Ankyrin repeat domain-containing protein SOWAHC</fullName>
    </submittedName>
</protein>
<comment type="similarity">
    <text evidence="3">Belongs to the SOWAH family.</text>
</comment>
<reference evidence="6 7" key="1">
    <citation type="submission" date="2015-12" db="EMBL/GenBank/DDBJ databases">
        <title>The genome of Folsomia candida.</title>
        <authorList>
            <person name="Faddeeva A."/>
            <person name="Derks M.F."/>
            <person name="Anvar Y."/>
            <person name="Smit S."/>
            <person name="Van Straalen N."/>
            <person name="Roelofs D."/>
        </authorList>
    </citation>
    <scope>NUCLEOTIDE SEQUENCE [LARGE SCALE GENOMIC DNA]</scope>
    <source>
        <strain evidence="6 7">VU population</strain>
        <tissue evidence="6">Whole body</tissue>
    </source>
</reference>
<accession>A0A226EMW9</accession>
<keyword evidence="7" id="KW-1185">Reference proteome</keyword>
<dbReference type="InterPro" id="IPR002110">
    <property type="entry name" value="Ankyrin_rpt"/>
</dbReference>
<dbReference type="SUPFAM" id="SSF48403">
    <property type="entry name" value="Ankyrin repeat"/>
    <property type="match status" value="1"/>
</dbReference>
<comment type="caution">
    <text evidence="6">The sequence shown here is derived from an EMBL/GenBank/DDBJ whole genome shotgun (WGS) entry which is preliminary data.</text>
</comment>
<dbReference type="InterPro" id="IPR036770">
    <property type="entry name" value="Ankyrin_rpt-contain_sf"/>
</dbReference>
<dbReference type="PROSITE" id="PS50088">
    <property type="entry name" value="ANK_REPEAT"/>
    <property type="match status" value="1"/>
</dbReference>
<feature type="compositionally biased region" description="Polar residues" evidence="5">
    <location>
        <begin position="145"/>
        <end position="157"/>
    </location>
</feature>
<evidence type="ECO:0000256" key="2">
    <source>
        <dbReference type="ARBA" id="ARBA00023043"/>
    </source>
</evidence>